<proteinExistence type="predicted"/>
<comment type="caution">
    <text evidence="2">The sequence shown here is derived from an EMBL/GenBank/DDBJ whole genome shotgun (WGS) entry which is preliminary data.</text>
</comment>
<dbReference type="PANTHER" id="PTHR43451:SF1">
    <property type="entry name" value="ACETYLTRANSFERASE"/>
    <property type="match status" value="1"/>
</dbReference>
<dbReference type="EMBL" id="PYNS01000019">
    <property type="protein sequence ID" value="PSV09400.1"/>
    <property type="molecule type" value="Genomic_DNA"/>
</dbReference>
<dbReference type="PANTHER" id="PTHR43451">
    <property type="entry name" value="ACETYLTRANSFERASE (GNAT) FAMILY PROTEIN"/>
    <property type="match status" value="1"/>
</dbReference>
<dbReference type="CDD" id="cd04301">
    <property type="entry name" value="NAT_SF"/>
    <property type="match status" value="1"/>
</dbReference>
<organism evidence="2 3">
    <name type="scientific">Photobacterium leiognathi subsp. mandapamensis</name>
    <name type="common">Photobacterium mandapamensis</name>
    <dbReference type="NCBI Taxonomy" id="48408"/>
    <lineage>
        <taxon>Bacteria</taxon>
        <taxon>Pseudomonadati</taxon>
        <taxon>Pseudomonadota</taxon>
        <taxon>Gammaproteobacteria</taxon>
        <taxon>Vibrionales</taxon>
        <taxon>Vibrionaceae</taxon>
        <taxon>Photobacterium</taxon>
    </lineage>
</organism>
<name>A0A2T3KSI1_PHOLD</name>
<dbReference type="AlphaFoldDB" id="A0A2T3KSI1"/>
<dbReference type="Proteomes" id="UP000240530">
    <property type="component" value="Unassembled WGS sequence"/>
</dbReference>
<protein>
    <submittedName>
        <fullName evidence="2">GNAT family N-acetyltransferase</fullName>
    </submittedName>
</protein>
<feature type="domain" description="N-acetyltransferase" evidence="1">
    <location>
        <begin position="7"/>
        <end position="159"/>
    </location>
</feature>
<dbReference type="InterPro" id="IPR052564">
    <property type="entry name" value="N-acetyltrans/Recomb-assoc"/>
</dbReference>
<sequence length="160" mass="18222">MRPITFINYSDAFKKQLAEIYSQSIIQLAPPFYNSVQIEMWANYPQQYPEAFAELLQQGDVIIAIDAHNHAIGFGQLHPHNYVSLLYVSPQVSRQGIGRAIYKQLEQIAIKAHQTAISVTASKLSKPLFKQLGFELIDTEIAVRNGIEFERYNMVKILPN</sequence>
<dbReference type="RefSeq" id="WP_107185632.1">
    <property type="nucleotide sequence ID" value="NZ_JAWQGC010000001.1"/>
</dbReference>
<reference evidence="2 3" key="1">
    <citation type="submission" date="2018-03" db="EMBL/GenBank/DDBJ databases">
        <title>Whole genome sequencing of Histamine producing bacteria.</title>
        <authorList>
            <person name="Butler K."/>
        </authorList>
    </citation>
    <scope>NUCLEOTIDE SEQUENCE [LARGE SCALE GENOMIC DNA]</scope>
    <source>
        <strain evidence="2 3">Res.4.1</strain>
    </source>
</reference>
<dbReference type="SUPFAM" id="SSF55729">
    <property type="entry name" value="Acyl-CoA N-acyltransferases (Nat)"/>
    <property type="match status" value="1"/>
</dbReference>
<dbReference type="PROSITE" id="PS51186">
    <property type="entry name" value="GNAT"/>
    <property type="match status" value="1"/>
</dbReference>
<evidence type="ECO:0000259" key="1">
    <source>
        <dbReference type="PROSITE" id="PS51186"/>
    </source>
</evidence>
<gene>
    <name evidence="2" type="ORF">C0W93_15505</name>
</gene>
<keyword evidence="2" id="KW-0808">Transferase</keyword>
<dbReference type="Pfam" id="PF13673">
    <property type="entry name" value="Acetyltransf_10"/>
    <property type="match status" value="1"/>
</dbReference>
<dbReference type="InterPro" id="IPR016181">
    <property type="entry name" value="Acyl_CoA_acyltransferase"/>
</dbReference>
<evidence type="ECO:0000313" key="3">
    <source>
        <dbReference type="Proteomes" id="UP000240530"/>
    </source>
</evidence>
<dbReference type="GO" id="GO:0016747">
    <property type="term" value="F:acyltransferase activity, transferring groups other than amino-acyl groups"/>
    <property type="evidence" value="ECO:0007669"/>
    <property type="project" value="InterPro"/>
</dbReference>
<dbReference type="Gene3D" id="3.40.630.30">
    <property type="match status" value="1"/>
</dbReference>
<dbReference type="InterPro" id="IPR000182">
    <property type="entry name" value="GNAT_dom"/>
</dbReference>
<evidence type="ECO:0000313" key="2">
    <source>
        <dbReference type="EMBL" id="PSV09400.1"/>
    </source>
</evidence>
<accession>A0A2T3KSI1</accession>